<gene>
    <name evidence="2" type="ORF">F2P56_008783</name>
</gene>
<evidence type="ECO:0000313" key="3">
    <source>
        <dbReference type="Proteomes" id="UP000619265"/>
    </source>
</evidence>
<feature type="non-terminal residue" evidence="2">
    <location>
        <position position="1"/>
    </location>
</feature>
<dbReference type="EMBL" id="LIHL02000004">
    <property type="protein sequence ID" value="KAF5472034.1"/>
    <property type="molecule type" value="Genomic_DNA"/>
</dbReference>
<feature type="transmembrane region" description="Helical" evidence="1">
    <location>
        <begin position="100"/>
        <end position="119"/>
    </location>
</feature>
<reference evidence="2" key="1">
    <citation type="submission" date="2015-10" db="EMBL/GenBank/DDBJ databases">
        <authorList>
            <person name="Martinez-Garcia P.J."/>
            <person name="Crepeau M.W."/>
            <person name="Puiu D."/>
            <person name="Gonzalez-Ibeas D."/>
            <person name="Whalen J."/>
            <person name="Stevens K."/>
            <person name="Paul R."/>
            <person name="Butterfield T."/>
            <person name="Britton M."/>
            <person name="Reagan R."/>
            <person name="Chakraborty S."/>
            <person name="Walawage S.L."/>
            <person name="Vasquez-Gross H.A."/>
            <person name="Cardeno C."/>
            <person name="Famula R."/>
            <person name="Pratt K."/>
            <person name="Kuruganti S."/>
            <person name="Aradhya M.K."/>
            <person name="Leslie C.A."/>
            <person name="Dandekar A.M."/>
            <person name="Salzberg S.L."/>
            <person name="Wegrzyn J.L."/>
            <person name="Langley C.H."/>
            <person name="Neale D.B."/>
        </authorList>
    </citation>
    <scope>NUCLEOTIDE SEQUENCE</scope>
    <source>
        <tissue evidence="2">Leaves</tissue>
    </source>
</reference>
<protein>
    <submittedName>
        <fullName evidence="2">Uncharacterized protein</fullName>
    </submittedName>
</protein>
<evidence type="ECO:0000256" key="1">
    <source>
        <dbReference type="SAM" id="Phobius"/>
    </source>
</evidence>
<organism evidence="2 3">
    <name type="scientific">Juglans regia</name>
    <name type="common">English walnut</name>
    <dbReference type="NCBI Taxonomy" id="51240"/>
    <lineage>
        <taxon>Eukaryota</taxon>
        <taxon>Viridiplantae</taxon>
        <taxon>Streptophyta</taxon>
        <taxon>Embryophyta</taxon>
        <taxon>Tracheophyta</taxon>
        <taxon>Spermatophyta</taxon>
        <taxon>Magnoliopsida</taxon>
        <taxon>eudicotyledons</taxon>
        <taxon>Gunneridae</taxon>
        <taxon>Pentapetalae</taxon>
        <taxon>rosids</taxon>
        <taxon>fabids</taxon>
        <taxon>Fagales</taxon>
        <taxon>Juglandaceae</taxon>
        <taxon>Juglans</taxon>
    </lineage>
</organism>
<keyword evidence="1" id="KW-1133">Transmembrane helix</keyword>
<dbReference type="Gramene" id="Jr04_06590_p2">
    <property type="protein sequence ID" value="cds.Jr04_06590_p2"/>
    <property type="gene ID" value="Jr04_06590"/>
</dbReference>
<comment type="caution">
    <text evidence="2">The sequence shown here is derived from an EMBL/GenBank/DDBJ whole genome shotgun (WGS) entry which is preliminary data.</text>
</comment>
<dbReference type="Proteomes" id="UP000619265">
    <property type="component" value="Unassembled WGS sequence"/>
</dbReference>
<name>A0A833XV93_JUGRE</name>
<evidence type="ECO:0000313" key="2">
    <source>
        <dbReference type="EMBL" id="KAF5472034.1"/>
    </source>
</evidence>
<keyword evidence="1" id="KW-0472">Membrane</keyword>
<proteinExistence type="predicted"/>
<sequence>KCLYQRKFADRSTKLPRDSKQFKNLSFSLSLSFHFPARFITFLFLFLFLFLSHRFESTSQLCCPLFGLILRLVAEKTNENLVISGFSFVLGDGKLKSNKVYFHAIGVLGVYSFLGLPLLCNDSVLVAEKIG</sequence>
<accession>A0A833XV93</accession>
<keyword evidence="1" id="KW-0812">Transmembrane</keyword>
<reference evidence="2" key="2">
    <citation type="submission" date="2020-03" db="EMBL/GenBank/DDBJ databases">
        <title>Walnut 2.0.</title>
        <authorList>
            <person name="Marrano A."/>
            <person name="Britton M."/>
            <person name="Zimin A.V."/>
            <person name="Zaini P.A."/>
            <person name="Workman R."/>
            <person name="Puiu D."/>
            <person name="Bianco L."/>
            <person name="Allen B.J."/>
            <person name="Troggio M."/>
            <person name="Leslie C.A."/>
            <person name="Timp W."/>
            <person name="Dendekar A."/>
            <person name="Salzberg S.L."/>
            <person name="Neale D.B."/>
        </authorList>
    </citation>
    <scope>NUCLEOTIDE SEQUENCE</scope>
    <source>
        <tissue evidence="2">Leaves</tissue>
    </source>
</reference>
<dbReference type="AlphaFoldDB" id="A0A833XV93"/>
<feature type="transmembrane region" description="Helical" evidence="1">
    <location>
        <begin position="33"/>
        <end position="51"/>
    </location>
</feature>